<name>A0ABV0QJZ2_9TELE</name>
<proteinExistence type="predicted"/>
<evidence type="ECO:0000313" key="1">
    <source>
        <dbReference type="EMBL" id="MEQ2196130.1"/>
    </source>
</evidence>
<keyword evidence="2" id="KW-1185">Reference proteome</keyword>
<organism evidence="1 2">
    <name type="scientific">Xenoophorus captivus</name>
    <dbReference type="NCBI Taxonomy" id="1517983"/>
    <lineage>
        <taxon>Eukaryota</taxon>
        <taxon>Metazoa</taxon>
        <taxon>Chordata</taxon>
        <taxon>Craniata</taxon>
        <taxon>Vertebrata</taxon>
        <taxon>Euteleostomi</taxon>
        <taxon>Actinopterygii</taxon>
        <taxon>Neopterygii</taxon>
        <taxon>Teleostei</taxon>
        <taxon>Neoteleostei</taxon>
        <taxon>Acanthomorphata</taxon>
        <taxon>Ovalentaria</taxon>
        <taxon>Atherinomorphae</taxon>
        <taxon>Cyprinodontiformes</taxon>
        <taxon>Goodeidae</taxon>
        <taxon>Xenoophorus</taxon>
    </lineage>
</organism>
<sequence length="116" mass="12918">MPPVLPVPESNRCNLLSPHQEELKEAGQSALQCLSVLPMWLFPSPGSVPVNLPDQVLETLKILLIRLQLAAPGFTILGPASSKSCPPSNKPHLHWHHLNDAERFRLLLCRGHDTYF</sequence>
<protein>
    <submittedName>
        <fullName evidence="1">Uncharacterized protein</fullName>
    </submittedName>
</protein>
<comment type="caution">
    <text evidence="1">The sequence shown here is derived from an EMBL/GenBank/DDBJ whole genome shotgun (WGS) entry which is preliminary data.</text>
</comment>
<accession>A0ABV0QJZ2</accession>
<evidence type="ECO:0000313" key="2">
    <source>
        <dbReference type="Proteomes" id="UP001434883"/>
    </source>
</evidence>
<dbReference type="EMBL" id="JAHRIN010014174">
    <property type="protein sequence ID" value="MEQ2196130.1"/>
    <property type="molecule type" value="Genomic_DNA"/>
</dbReference>
<reference evidence="1 2" key="1">
    <citation type="submission" date="2021-06" db="EMBL/GenBank/DDBJ databases">
        <authorList>
            <person name="Palmer J.M."/>
        </authorList>
    </citation>
    <scope>NUCLEOTIDE SEQUENCE [LARGE SCALE GENOMIC DNA]</scope>
    <source>
        <strain evidence="1 2">XC_2019</strain>
        <tissue evidence="1">Muscle</tissue>
    </source>
</reference>
<dbReference type="Proteomes" id="UP001434883">
    <property type="component" value="Unassembled WGS sequence"/>
</dbReference>
<gene>
    <name evidence="1" type="ORF">XENOCAPTIV_024579</name>
</gene>